<dbReference type="Pfam" id="PF03068">
    <property type="entry name" value="PAD"/>
    <property type="match status" value="1"/>
</dbReference>
<dbReference type="InterPro" id="IPR013530">
    <property type="entry name" value="PAD_C"/>
</dbReference>
<evidence type="ECO:0000313" key="2">
    <source>
        <dbReference type="EMBL" id="PFF41494.1"/>
    </source>
</evidence>
<organism evidence="2 3">
    <name type="scientific">Bacillus cereus</name>
    <dbReference type="NCBI Taxonomy" id="1396"/>
    <lineage>
        <taxon>Bacteria</taxon>
        <taxon>Bacillati</taxon>
        <taxon>Bacillota</taxon>
        <taxon>Bacilli</taxon>
        <taxon>Bacillales</taxon>
        <taxon>Bacillaceae</taxon>
        <taxon>Bacillus</taxon>
        <taxon>Bacillus cereus group</taxon>
    </lineage>
</organism>
<dbReference type="PANTHER" id="PTHR10837:SF8">
    <property type="entry name" value="PROTEIN-ARGININE DEIMINASE"/>
    <property type="match status" value="1"/>
</dbReference>
<gene>
    <name evidence="2" type="ORF">CN357_31780</name>
</gene>
<proteinExistence type="predicted"/>
<dbReference type="SUPFAM" id="SSF55909">
    <property type="entry name" value="Pentein"/>
    <property type="match status" value="1"/>
</dbReference>
<feature type="domain" description="Protein-arginine deiminase C-terminal" evidence="1">
    <location>
        <begin position="6"/>
        <end position="156"/>
    </location>
</feature>
<name>A0A9X6ZC82_BACCE</name>
<dbReference type="GO" id="GO:0005509">
    <property type="term" value="F:calcium ion binding"/>
    <property type="evidence" value="ECO:0007669"/>
    <property type="project" value="InterPro"/>
</dbReference>
<dbReference type="PANTHER" id="PTHR10837">
    <property type="entry name" value="PEPTIDYLARGININE DEIMINASE"/>
    <property type="match status" value="1"/>
</dbReference>
<dbReference type="GO" id="GO:0004668">
    <property type="term" value="F:protein-arginine deiminase activity"/>
    <property type="evidence" value="ECO:0007669"/>
    <property type="project" value="InterPro"/>
</dbReference>
<dbReference type="Proteomes" id="UP000220210">
    <property type="component" value="Unassembled WGS sequence"/>
</dbReference>
<dbReference type="InterPro" id="IPR004303">
    <property type="entry name" value="PAD"/>
</dbReference>
<sequence>MWTNYLWGRNYSTSRVNEREIIPEIRYFLYAQKVQSPIEIYSDWLAVGHVDEIINFVPIENEKGFKLLVASPLTTYNILENSRNEGYGDAVLFKGFRKEVSPKSDSAEVTINEILSDDKLRKDNETFQRYMNLNINILKDELALVESDIVHVPVLF</sequence>
<protein>
    <recommendedName>
        <fullName evidence="1">Protein-arginine deiminase C-terminal domain-containing protein</fullName>
    </recommendedName>
</protein>
<dbReference type="AlphaFoldDB" id="A0A9X6ZC82"/>
<dbReference type="Gene3D" id="3.75.10.10">
    <property type="entry name" value="L-arginine/glycine Amidinotransferase, Chain A"/>
    <property type="match status" value="1"/>
</dbReference>
<evidence type="ECO:0000259" key="1">
    <source>
        <dbReference type="Pfam" id="PF03068"/>
    </source>
</evidence>
<dbReference type="GO" id="GO:0005737">
    <property type="term" value="C:cytoplasm"/>
    <property type="evidence" value="ECO:0007669"/>
    <property type="project" value="InterPro"/>
</dbReference>
<comment type="caution">
    <text evidence="2">The sequence shown here is derived from an EMBL/GenBank/DDBJ whole genome shotgun (WGS) entry which is preliminary data.</text>
</comment>
<evidence type="ECO:0000313" key="3">
    <source>
        <dbReference type="Proteomes" id="UP000220210"/>
    </source>
</evidence>
<dbReference type="EMBL" id="NTSO01000031">
    <property type="protein sequence ID" value="PFF41494.1"/>
    <property type="molecule type" value="Genomic_DNA"/>
</dbReference>
<accession>A0A9X6ZC82</accession>
<reference evidence="2 3" key="1">
    <citation type="submission" date="2017-09" db="EMBL/GenBank/DDBJ databases">
        <title>Large-scale bioinformatics analysis of Bacillus genomes uncovers conserved roles of natural products in bacterial physiology.</title>
        <authorList>
            <consortium name="Agbiome Team Llc"/>
            <person name="Bleich R.M."/>
            <person name="Kirk G.J."/>
            <person name="Santa Maria K.C."/>
            <person name="Allen S.E."/>
            <person name="Farag S."/>
            <person name="Shank E.A."/>
            <person name="Bowers A."/>
        </authorList>
    </citation>
    <scope>NUCLEOTIDE SEQUENCE [LARGE SCALE GENOMIC DNA]</scope>
    <source>
        <strain evidence="2 3">AFS020204</strain>
    </source>
</reference>